<name>A0ABY6ZQZ5_9PSED</name>
<proteinExistence type="predicted"/>
<accession>A0ABY6ZQZ5</accession>
<evidence type="ECO:0000313" key="3">
    <source>
        <dbReference type="Proteomes" id="UP001163624"/>
    </source>
</evidence>
<reference evidence="2" key="1">
    <citation type="submission" date="2022-11" db="EMBL/GenBank/DDBJ databases">
        <title>Pseudomonas triclosanedens sp. nov., a triclosan degrader isolated from activated sludge.</title>
        <authorList>
            <person name="Yin Y."/>
            <person name="Lu Z."/>
        </authorList>
    </citation>
    <scope>NUCLEOTIDE SEQUENCE</scope>
    <source>
        <strain evidence="2">ZM23</strain>
    </source>
</reference>
<dbReference type="PANTHER" id="PTHR13887:SF41">
    <property type="entry name" value="THIOREDOXIN SUPERFAMILY PROTEIN"/>
    <property type="match status" value="1"/>
</dbReference>
<feature type="domain" description="DSBA-like thioredoxin" evidence="1">
    <location>
        <begin position="8"/>
        <end position="204"/>
    </location>
</feature>
<evidence type="ECO:0000259" key="1">
    <source>
        <dbReference type="Pfam" id="PF01323"/>
    </source>
</evidence>
<organism evidence="2 3">
    <name type="scientific">Pseudomonas triclosanedens</name>
    <dbReference type="NCBI Taxonomy" id="2961893"/>
    <lineage>
        <taxon>Bacteria</taxon>
        <taxon>Pseudomonadati</taxon>
        <taxon>Pseudomonadota</taxon>
        <taxon>Gammaproteobacteria</taxon>
        <taxon>Pseudomonadales</taxon>
        <taxon>Pseudomonadaceae</taxon>
        <taxon>Pseudomonas</taxon>
    </lineage>
</organism>
<evidence type="ECO:0000313" key="2">
    <source>
        <dbReference type="EMBL" id="WAI47206.1"/>
    </source>
</evidence>
<gene>
    <name evidence="2" type="ORF">OU419_15620</name>
</gene>
<keyword evidence="3" id="KW-1185">Reference proteome</keyword>
<dbReference type="Pfam" id="PF01323">
    <property type="entry name" value="DSBA"/>
    <property type="match status" value="1"/>
</dbReference>
<dbReference type="Proteomes" id="UP001163624">
    <property type="component" value="Chromosome"/>
</dbReference>
<dbReference type="InterPro" id="IPR001853">
    <property type="entry name" value="DSBA-like_thioredoxin_dom"/>
</dbReference>
<sequence length="219" mass="24765">MPSLSLEMTFDFICPWCLIGKRNLDAALRLLARQRPELDVRVNWLGLQLLPQVPMQGEPFAEFYQRRLGGKRAVRARQAEVYDAARRAGVEIELERIQTMPNTTYAHRVFQRAAQVGSQAQLERLLELLFRAHFQLGEDIGQRETLKRLLRSCDYLPEQFDEALADGARAFIGRRVGLADSSVPLFLADGRAFALGGQSPEQLLASLLRTLDRQEALSA</sequence>
<dbReference type="InterPro" id="IPR036249">
    <property type="entry name" value="Thioredoxin-like_sf"/>
</dbReference>
<dbReference type="SUPFAM" id="SSF52833">
    <property type="entry name" value="Thioredoxin-like"/>
    <property type="match status" value="1"/>
</dbReference>
<dbReference type="Gene3D" id="3.40.30.10">
    <property type="entry name" value="Glutaredoxin"/>
    <property type="match status" value="1"/>
</dbReference>
<dbReference type="PANTHER" id="PTHR13887">
    <property type="entry name" value="GLUTATHIONE S-TRANSFERASE KAPPA"/>
    <property type="match status" value="1"/>
</dbReference>
<dbReference type="EMBL" id="CP113432">
    <property type="protein sequence ID" value="WAI47206.1"/>
    <property type="molecule type" value="Genomic_DNA"/>
</dbReference>
<dbReference type="RefSeq" id="WP_254473965.1">
    <property type="nucleotide sequence ID" value="NZ_CP113432.1"/>
</dbReference>
<protein>
    <submittedName>
        <fullName evidence="2">DsbA family protein</fullName>
    </submittedName>
</protein>